<dbReference type="InterPro" id="IPR016166">
    <property type="entry name" value="FAD-bd_PCMH"/>
</dbReference>
<dbReference type="InterPro" id="IPR006094">
    <property type="entry name" value="Oxid_FAD_bind_N"/>
</dbReference>
<dbReference type="InterPro" id="IPR016171">
    <property type="entry name" value="Vanillyl_alc_oxidase_C-sub2"/>
</dbReference>
<evidence type="ECO:0000256" key="7">
    <source>
        <dbReference type="ARBA" id="ARBA00038897"/>
    </source>
</evidence>
<dbReference type="InterPro" id="IPR004113">
    <property type="entry name" value="FAD-bd_oxidored_4_C"/>
</dbReference>
<keyword evidence="5" id="KW-0809">Transit peptide</keyword>
<dbReference type="EC" id="1.1.2.4" evidence="7"/>
<dbReference type="InterPro" id="IPR036318">
    <property type="entry name" value="FAD-bd_PCMH-like_sf"/>
</dbReference>
<comment type="cofactor">
    <cofactor evidence="1">
        <name>FAD</name>
        <dbReference type="ChEBI" id="CHEBI:57692"/>
    </cofactor>
</comment>
<dbReference type="Gene3D" id="3.30.70.2740">
    <property type="match status" value="1"/>
</dbReference>
<evidence type="ECO:0000313" key="9">
    <source>
        <dbReference type="EMBL" id="HJG30258.1"/>
    </source>
</evidence>
<dbReference type="GO" id="GO:0008720">
    <property type="term" value="F:D-lactate dehydrogenase (NAD+) activity"/>
    <property type="evidence" value="ECO:0007669"/>
    <property type="project" value="TreeGrafter"/>
</dbReference>
<dbReference type="Gene3D" id="1.10.45.10">
    <property type="entry name" value="Vanillyl-alcohol Oxidase, Chain A, domain 4"/>
    <property type="match status" value="1"/>
</dbReference>
<dbReference type="GO" id="GO:0004458">
    <property type="term" value="F:D-lactate dehydrogenase (cytochrome) activity"/>
    <property type="evidence" value="ECO:0007669"/>
    <property type="project" value="UniProtKB-EC"/>
</dbReference>
<keyword evidence="6" id="KW-0560">Oxidoreductase</keyword>
<evidence type="ECO:0000256" key="3">
    <source>
        <dbReference type="ARBA" id="ARBA00022630"/>
    </source>
</evidence>
<dbReference type="AlphaFoldDB" id="A0A921IPC5"/>
<evidence type="ECO:0000259" key="8">
    <source>
        <dbReference type="PROSITE" id="PS51387"/>
    </source>
</evidence>
<dbReference type="SUPFAM" id="SSF56176">
    <property type="entry name" value="FAD-binding/transporter-associated domain-like"/>
    <property type="match status" value="1"/>
</dbReference>
<dbReference type="EMBL" id="DYVF01000020">
    <property type="protein sequence ID" value="HJG30258.1"/>
    <property type="molecule type" value="Genomic_DNA"/>
</dbReference>
<dbReference type="InterPro" id="IPR016169">
    <property type="entry name" value="FAD-bd_PCMH_sub2"/>
</dbReference>
<accession>A0A921IPC5</accession>
<reference evidence="9" key="1">
    <citation type="journal article" date="2021" name="PeerJ">
        <title>Extensive microbial diversity within the chicken gut microbiome revealed by metagenomics and culture.</title>
        <authorList>
            <person name="Gilroy R."/>
            <person name="Ravi A."/>
            <person name="Getino M."/>
            <person name="Pursley I."/>
            <person name="Horton D.L."/>
            <person name="Alikhan N.F."/>
            <person name="Baker D."/>
            <person name="Gharbi K."/>
            <person name="Hall N."/>
            <person name="Watson M."/>
            <person name="Adriaenssens E.M."/>
            <person name="Foster-Nyarko E."/>
            <person name="Jarju S."/>
            <person name="Secka A."/>
            <person name="Antonio M."/>
            <person name="Oren A."/>
            <person name="Chaudhuri R.R."/>
            <person name="La Ragione R."/>
            <person name="Hildebrand F."/>
            <person name="Pallen M.J."/>
        </authorList>
    </citation>
    <scope>NUCLEOTIDE SEQUENCE</scope>
    <source>
        <strain evidence="9">ChiGjej2B2-7701</strain>
    </source>
</reference>
<dbReference type="PANTHER" id="PTHR11748">
    <property type="entry name" value="D-LACTATE DEHYDROGENASE"/>
    <property type="match status" value="1"/>
</dbReference>
<comment type="similarity">
    <text evidence="2">Belongs to the FAD-binding oxidoreductase/transferase type 4 family.</text>
</comment>
<evidence type="ECO:0000256" key="6">
    <source>
        <dbReference type="ARBA" id="ARBA00023002"/>
    </source>
</evidence>
<dbReference type="Pfam" id="PF02913">
    <property type="entry name" value="FAD-oxidase_C"/>
    <property type="match status" value="1"/>
</dbReference>
<dbReference type="Gene3D" id="3.30.465.10">
    <property type="match status" value="1"/>
</dbReference>
<comment type="caution">
    <text evidence="9">The sequence shown here is derived from an EMBL/GenBank/DDBJ whole genome shotgun (WGS) entry which is preliminary data.</text>
</comment>
<evidence type="ECO:0000256" key="2">
    <source>
        <dbReference type="ARBA" id="ARBA00008000"/>
    </source>
</evidence>
<evidence type="ECO:0000256" key="5">
    <source>
        <dbReference type="ARBA" id="ARBA00022946"/>
    </source>
</evidence>
<dbReference type="PANTHER" id="PTHR11748:SF111">
    <property type="entry name" value="D-LACTATE DEHYDROGENASE, MITOCHONDRIAL-RELATED"/>
    <property type="match status" value="1"/>
</dbReference>
<keyword evidence="4" id="KW-0274">FAD</keyword>
<reference evidence="9" key="2">
    <citation type="submission" date="2021-09" db="EMBL/GenBank/DDBJ databases">
        <authorList>
            <person name="Gilroy R."/>
        </authorList>
    </citation>
    <scope>NUCLEOTIDE SEQUENCE</scope>
    <source>
        <strain evidence="9">ChiGjej2B2-7701</strain>
    </source>
</reference>
<proteinExistence type="inferred from homology"/>
<organism evidence="9 10">
    <name type="scientific">Collinsella ihumii</name>
    <dbReference type="NCBI Taxonomy" id="1720204"/>
    <lineage>
        <taxon>Bacteria</taxon>
        <taxon>Bacillati</taxon>
        <taxon>Actinomycetota</taxon>
        <taxon>Coriobacteriia</taxon>
        <taxon>Coriobacteriales</taxon>
        <taxon>Coriobacteriaceae</taxon>
        <taxon>Collinsella</taxon>
    </lineage>
</organism>
<gene>
    <name evidence="9" type="ORF">K8U80_02550</name>
</gene>
<dbReference type="Proteomes" id="UP000746751">
    <property type="component" value="Unassembled WGS sequence"/>
</dbReference>
<dbReference type="SUPFAM" id="SSF55103">
    <property type="entry name" value="FAD-linked oxidases, C-terminal domain"/>
    <property type="match status" value="1"/>
</dbReference>
<dbReference type="InterPro" id="IPR016164">
    <property type="entry name" value="FAD-linked_Oxase-like_C"/>
</dbReference>
<dbReference type="PROSITE" id="PS51387">
    <property type="entry name" value="FAD_PCMH"/>
    <property type="match status" value="1"/>
</dbReference>
<dbReference type="Gene3D" id="3.30.43.10">
    <property type="entry name" value="Uridine Diphospho-n-acetylenolpyruvylglucosamine Reductase, domain 2"/>
    <property type="match status" value="1"/>
</dbReference>
<protein>
    <recommendedName>
        <fullName evidence="7">D-lactate dehydrogenase (cytochrome)</fullName>
        <ecNumber evidence="7">1.1.2.4</ecNumber>
    </recommendedName>
</protein>
<dbReference type="GO" id="GO:0071949">
    <property type="term" value="F:FAD binding"/>
    <property type="evidence" value="ECO:0007669"/>
    <property type="project" value="InterPro"/>
</dbReference>
<keyword evidence="3" id="KW-0285">Flavoprotein</keyword>
<evidence type="ECO:0000256" key="4">
    <source>
        <dbReference type="ARBA" id="ARBA00022827"/>
    </source>
</evidence>
<dbReference type="Pfam" id="PF01565">
    <property type="entry name" value="FAD_binding_4"/>
    <property type="match status" value="2"/>
</dbReference>
<dbReference type="InterPro" id="IPR016167">
    <property type="entry name" value="FAD-bd_PCMH_sub1"/>
</dbReference>
<dbReference type="GO" id="GO:1903457">
    <property type="term" value="P:lactate catabolic process"/>
    <property type="evidence" value="ECO:0007669"/>
    <property type="project" value="TreeGrafter"/>
</dbReference>
<evidence type="ECO:0000313" key="10">
    <source>
        <dbReference type="Proteomes" id="UP000746751"/>
    </source>
</evidence>
<feature type="domain" description="FAD-binding PCMH-type" evidence="8">
    <location>
        <begin position="21"/>
        <end position="260"/>
    </location>
</feature>
<name>A0A921IPC5_9ACTN</name>
<sequence>MVDIKPMTAEYEAYLRDESRSTGDAQSISFPRDEQEIREVLASLAAASERVPVTVQGARTGLAAGAVPAGGHIMNLSRANRYLGLRRDDAGTYYLRMQPGVILSELRRHLANKTLPTDGWDRESLAVLKRMYDGPEQFFATDPTEISACMGGMAACNASGARSYRYGPMRPHISALRVVLANGDVLDLPRGAVRAAGRHLVLTTEGGRAIELDLPTYTMPSTKNASGYFIEDDMDAVDLFIGSDGSLGIISELEVALMPVPAVTWGVSCFFADEAQAVDFTVAARPALSDAAAFEYFDAQALNILRRQRTASTAFSSLPALDDAWGCCVYVELACDGEAQALADLARLRDVLDKHGGSAERTWVARTDTDRETQRFFRHAVPESVNMLIDERRRTDARITKLGSDMSVPDDRLRDVIELYRTGLAEAGLESAAWGHIGNNHLHVNVLPRSMADYEAGKELFGVWAGEVSAMGGAVSAEHGVGKLKRDFLVAMYGEDHVREMARVKLALDPFCQLGRGNLFDPHLCEGGA</sequence>
<evidence type="ECO:0000256" key="1">
    <source>
        <dbReference type="ARBA" id="ARBA00001974"/>
    </source>
</evidence>